<evidence type="ECO:0000313" key="2">
    <source>
        <dbReference type="Proteomes" id="UP000051461"/>
    </source>
</evidence>
<evidence type="ECO:0000313" key="1">
    <source>
        <dbReference type="EMBL" id="KRK33568.1"/>
    </source>
</evidence>
<gene>
    <name evidence="1" type="ORF">FC07_GL001154</name>
</gene>
<dbReference type="Pfam" id="PF19842">
    <property type="entry name" value="YqeC"/>
    <property type="match status" value="1"/>
</dbReference>
<dbReference type="Proteomes" id="UP000051461">
    <property type="component" value="Unassembled WGS sequence"/>
</dbReference>
<accession>A0A0R1GHT2</accession>
<keyword evidence="2" id="KW-1185">Reference proteome</keyword>
<dbReference type="InterPro" id="IPR017587">
    <property type="entry name" value="YqeC"/>
</dbReference>
<organism evidence="1 2">
    <name type="scientific">Loigolactobacillus bifermentans DSM 20003</name>
    <dbReference type="NCBI Taxonomy" id="1423726"/>
    <lineage>
        <taxon>Bacteria</taxon>
        <taxon>Bacillati</taxon>
        <taxon>Bacillota</taxon>
        <taxon>Bacilli</taxon>
        <taxon>Lactobacillales</taxon>
        <taxon>Lactobacillaceae</taxon>
        <taxon>Loigolactobacillus</taxon>
    </lineage>
</organism>
<proteinExistence type="predicted"/>
<protein>
    <recommendedName>
        <fullName evidence="3">Selenium-dependent hydroxylase accessory protein YqeC</fullName>
    </recommendedName>
</protein>
<sequence>MDLMACFQLPQHCVVSIIGSGGKTTLLNTLAQHYATQRTLITTTTKMYYPQQAAYDCIWQPNTLKPPLTAGIYLYGQRQMTAMGEKLLPGDLQILEQKLNDFDKVLIEADGAHERLLKAWADFEPVIFKKTSLTIGVIPISACGRCLSSDLVHRLPLFLKYGPFRAGQLVTPQLLAQVIEHPQGMFGHISGPKILVLNQVDDFNKIKLAEVLSQHLSTAFCATLDKIIISDVKQHWGRVIWNSKR</sequence>
<comment type="caution">
    <text evidence="1">The sequence shown here is derived from an EMBL/GenBank/DDBJ whole genome shotgun (WGS) entry which is preliminary data.</text>
</comment>
<name>A0A0R1GHT2_9LACO</name>
<dbReference type="NCBIfam" id="TIGR03172">
    <property type="entry name" value="selenium cofactor biosynthesis protein YqeC"/>
    <property type="match status" value="1"/>
</dbReference>
<reference evidence="1 2" key="1">
    <citation type="journal article" date="2015" name="Genome Announc.">
        <title>Expanding the biotechnology potential of lactobacilli through comparative genomics of 213 strains and associated genera.</title>
        <authorList>
            <person name="Sun Z."/>
            <person name="Harris H.M."/>
            <person name="McCann A."/>
            <person name="Guo C."/>
            <person name="Argimon S."/>
            <person name="Zhang W."/>
            <person name="Yang X."/>
            <person name="Jeffery I.B."/>
            <person name="Cooney J.C."/>
            <person name="Kagawa T.F."/>
            <person name="Liu W."/>
            <person name="Song Y."/>
            <person name="Salvetti E."/>
            <person name="Wrobel A."/>
            <person name="Rasinkangas P."/>
            <person name="Parkhill J."/>
            <person name="Rea M.C."/>
            <person name="O'Sullivan O."/>
            <person name="Ritari J."/>
            <person name="Douillard F.P."/>
            <person name="Paul Ross R."/>
            <person name="Yang R."/>
            <person name="Briner A.E."/>
            <person name="Felis G.E."/>
            <person name="de Vos W.M."/>
            <person name="Barrangou R."/>
            <person name="Klaenhammer T.R."/>
            <person name="Caufield P.W."/>
            <person name="Cui Y."/>
            <person name="Zhang H."/>
            <person name="O'Toole P.W."/>
        </authorList>
    </citation>
    <scope>NUCLEOTIDE SEQUENCE [LARGE SCALE GENOMIC DNA]</scope>
    <source>
        <strain evidence="1 2">DSM 20003</strain>
    </source>
</reference>
<dbReference type="AlphaFoldDB" id="A0A0R1GHT2"/>
<dbReference type="PATRIC" id="fig|1423726.3.peg.1195"/>
<dbReference type="STRING" id="1423726.FC07_GL001154"/>
<evidence type="ECO:0008006" key="3">
    <source>
        <dbReference type="Google" id="ProtNLM"/>
    </source>
</evidence>
<dbReference type="OrthoDB" id="368187at2"/>
<dbReference type="EMBL" id="AZDA01000111">
    <property type="protein sequence ID" value="KRK33568.1"/>
    <property type="molecule type" value="Genomic_DNA"/>
</dbReference>